<feature type="domain" description="D-isomer specific 2-hydroxyacid dehydrogenase NAD-binding" evidence="6">
    <location>
        <begin position="110"/>
        <end position="287"/>
    </location>
</feature>
<protein>
    <submittedName>
        <fullName evidence="7">2-hydroxyacid dehydrogenase</fullName>
        <ecNumber evidence="7">1.-.-.-</ecNumber>
    </submittedName>
</protein>
<dbReference type="FunFam" id="3.40.50.720:FF:000203">
    <property type="entry name" value="D-3-phosphoglycerate dehydrogenase (SerA)"/>
    <property type="match status" value="1"/>
</dbReference>
<evidence type="ECO:0000259" key="6">
    <source>
        <dbReference type="Pfam" id="PF02826"/>
    </source>
</evidence>
<evidence type="ECO:0000259" key="5">
    <source>
        <dbReference type="Pfam" id="PF00389"/>
    </source>
</evidence>
<reference evidence="7 8" key="1">
    <citation type="submission" date="2015-11" db="EMBL/GenBank/DDBJ databases">
        <title>Genomic analysis of 38 Legionella species identifies large and diverse effector repertoires.</title>
        <authorList>
            <person name="Burstein D."/>
            <person name="Amaro F."/>
            <person name="Zusman T."/>
            <person name="Lifshitz Z."/>
            <person name="Cohen O."/>
            <person name="Gilbert J.A."/>
            <person name="Pupko T."/>
            <person name="Shuman H.A."/>
            <person name="Segal G."/>
        </authorList>
    </citation>
    <scope>NUCLEOTIDE SEQUENCE [LARGE SCALE GENOMIC DNA]</scope>
    <source>
        <strain evidence="7 8">SE-32A-C8</strain>
    </source>
</reference>
<dbReference type="InterPro" id="IPR006140">
    <property type="entry name" value="D-isomer_DH_NAD-bd"/>
</dbReference>
<dbReference type="PANTHER" id="PTHR43761:SF1">
    <property type="entry name" value="D-ISOMER SPECIFIC 2-HYDROXYACID DEHYDROGENASE CATALYTIC DOMAIN-CONTAINING PROTEIN-RELATED"/>
    <property type="match status" value="1"/>
</dbReference>
<proteinExistence type="inferred from homology"/>
<evidence type="ECO:0000256" key="3">
    <source>
        <dbReference type="ARBA" id="ARBA00023027"/>
    </source>
</evidence>
<dbReference type="STRING" id="448.Lery_1681"/>
<dbReference type="PATRIC" id="fig|448.7.peg.1754"/>
<dbReference type="AlphaFoldDB" id="A0A0W0TQA7"/>
<dbReference type="RefSeq" id="WP_058526799.1">
    <property type="nucleotide sequence ID" value="NZ_CAAAHY010000034.1"/>
</dbReference>
<dbReference type="EMBL" id="LNYA01000024">
    <property type="protein sequence ID" value="KTC97842.1"/>
    <property type="molecule type" value="Genomic_DNA"/>
</dbReference>
<evidence type="ECO:0000256" key="1">
    <source>
        <dbReference type="ARBA" id="ARBA00005854"/>
    </source>
</evidence>
<dbReference type="GO" id="GO:0016616">
    <property type="term" value="F:oxidoreductase activity, acting on the CH-OH group of donors, NAD or NADP as acceptor"/>
    <property type="evidence" value="ECO:0007669"/>
    <property type="project" value="InterPro"/>
</dbReference>
<dbReference type="SUPFAM" id="SSF51735">
    <property type="entry name" value="NAD(P)-binding Rossmann-fold domains"/>
    <property type="match status" value="1"/>
</dbReference>
<dbReference type="InterPro" id="IPR029753">
    <property type="entry name" value="D-isomer_DH_CS"/>
</dbReference>
<gene>
    <name evidence="7" type="ORF">Lery_1681</name>
</gene>
<dbReference type="GO" id="GO:0051287">
    <property type="term" value="F:NAD binding"/>
    <property type="evidence" value="ECO:0007669"/>
    <property type="project" value="InterPro"/>
</dbReference>
<comment type="similarity">
    <text evidence="1 4">Belongs to the D-isomer specific 2-hydroxyacid dehydrogenase family.</text>
</comment>
<dbReference type="InterPro" id="IPR050418">
    <property type="entry name" value="D-iso_2-hydroxyacid_DH_PdxB"/>
</dbReference>
<evidence type="ECO:0000256" key="2">
    <source>
        <dbReference type="ARBA" id="ARBA00023002"/>
    </source>
</evidence>
<dbReference type="Pfam" id="PF02826">
    <property type="entry name" value="2-Hacid_dh_C"/>
    <property type="match status" value="1"/>
</dbReference>
<dbReference type="PANTHER" id="PTHR43761">
    <property type="entry name" value="D-ISOMER SPECIFIC 2-HYDROXYACID DEHYDROGENASE FAMILY PROTEIN (AFU_ORTHOLOGUE AFUA_1G13630)"/>
    <property type="match status" value="1"/>
</dbReference>
<dbReference type="Pfam" id="PF00389">
    <property type="entry name" value="2-Hacid_dh"/>
    <property type="match status" value="1"/>
</dbReference>
<comment type="caution">
    <text evidence="7">The sequence shown here is derived from an EMBL/GenBank/DDBJ whole genome shotgun (WGS) entry which is preliminary data.</text>
</comment>
<dbReference type="PROSITE" id="PS00670">
    <property type="entry name" value="D_2_HYDROXYACID_DH_2"/>
    <property type="match status" value="1"/>
</dbReference>
<dbReference type="InterPro" id="IPR036291">
    <property type="entry name" value="NAD(P)-bd_dom_sf"/>
</dbReference>
<dbReference type="PROSITE" id="PS00671">
    <property type="entry name" value="D_2_HYDROXYACID_DH_3"/>
    <property type="match status" value="1"/>
</dbReference>
<dbReference type="InterPro" id="IPR006139">
    <property type="entry name" value="D-isomer_2_OHA_DH_cat_dom"/>
</dbReference>
<feature type="domain" description="D-isomer specific 2-hydroxyacid dehydrogenase catalytic" evidence="5">
    <location>
        <begin position="29"/>
        <end position="315"/>
    </location>
</feature>
<dbReference type="EC" id="1.-.-.-" evidence="7"/>
<evidence type="ECO:0000313" key="8">
    <source>
        <dbReference type="Proteomes" id="UP000054773"/>
    </source>
</evidence>
<dbReference type="Proteomes" id="UP000054773">
    <property type="component" value="Unassembled WGS sequence"/>
</dbReference>
<dbReference type="SUPFAM" id="SSF52283">
    <property type="entry name" value="Formate/glycerate dehydrogenase catalytic domain-like"/>
    <property type="match status" value="1"/>
</dbReference>
<keyword evidence="2 4" id="KW-0560">Oxidoreductase</keyword>
<keyword evidence="3" id="KW-0520">NAD</keyword>
<sequence>MNRPEIVILDAKPLMNDGLNFDRLLPLGNLTVYDKTADHDIIERARHATIIITNKVKLNDWHFERLPHLRYIGETATGVDNIEVAAAKKRGIVVTNVPDYSTDSVAQHVMALLLACTNHVEIHAQSVAGGAWQQQPYFAYWLRPVTELAGMTLGTLGFGKVAQRLAQMARAFGMRVIAHKPTPFDDSAVNWVSFDALLQESDVLSLHCPLTPATRHIINQDTLVKMKPGSILINTGRGGLVDEPALAFALQENHLAAACLDVLNQEPPQADNPLTRLPNCMITPHIAWASLAARKRLLNTVCENIIHFLNQKPINAV</sequence>
<dbReference type="CDD" id="cd12162">
    <property type="entry name" value="2-Hacid_dh_4"/>
    <property type="match status" value="1"/>
</dbReference>
<dbReference type="Gene3D" id="3.40.50.720">
    <property type="entry name" value="NAD(P)-binding Rossmann-like Domain"/>
    <property type="match status" value="2"/>
</dbReference>
<name>A0A0W0TQA7_LEGER</name>
<evidence type="ECO:0000313" key="7">
    <source>
        <dbReference type="EMBL" id="KTC97842.1"/>
    </source>
</evidence>
<dbReference type="OrthoDB" id="9805416at2"/>
<keyword evidence="8" id="KW-1185">Reference proteome</keyword>
<evidence type="ECO:0000256" key="4">
    <source>
        <dbReference type="RuleBase" id="RU003719"/>
    </source>
</evidence>
<accession>A0A0W0TQA7</accession>
<organism evidence="7 8">
    <name type="scientific">Legionella erythra</name>
    <dbReference type="NCBI Taxonomy" id="448"/>
    <lineage>
        <taxon>Bacteria</taxon>
        <taxon>Pseudomonadati</taxon>
        <taxon>Pseudomonadota</taxon>
        <taxon>Gammaproteobacteria</taxon>
        <taxon>Legionellales</taxon>
        <taxon>Legionellaceae</taxon>
        <taxon>Legionella</taxon>
    </lineage>
</organism>